<dbReference type="AlphaFoldDB" id="F4PWI9"/>
<protein>
    <submittedName>
        <fullName evidence="1">Uncharacterized protein</fullName>
    </submittedName>
</protein>
<sequence length="134" mass="15057">MSDPNTDNIKQRLDKIKSLALGDKLKESDIADLLQEIGVPSGQVDVKSLLKDNYDSKYRLLDLIHTTGVPGLAKCDHGDLERILLETTDSSPQGIMDQIKQFEARYPDLYTPALCQNIVTNYLNKWGSPRPDQQ</sequence>
<reference evidence="2" key="1">
    <citation type="journal article" date="2011" name="Genome Res.">
        <title>Phylogeny-wide analysis of social amoeba genomes highlights ancient origins for complex intercellular communication.</title>
        <authorList>
            <person name="Heidel A.J."/>
            <person name="Lawal H.M."/>
            <person name="Felder M."/>
            <person name="Schilde C."/>
            <person name="Helps N.R."/>
            <person name="Tunggal B."/>
            <person name="Rivero F."/>
            <person name="John U."/>
            <person name="Schleicher M."/>
            <person name="Eichinger L."/>
            <person name="Platzer M."/>
            <person name="Noegel A.A."/>
            <person name="Schaap P."/>
            <person name="Gloeckner G."/>
        </authorList>
    </citation>
    <scope>NUCLEOTIDE SEQUENCE [LARGE SCALE GENOMIC DNA]</scope>
    <source>
        <strain evidence="2">SH3</strain>
    </source>
</reference>
<organism evidence="1 2">
    <name type="scientific">Cavenderia fasciculata</name>
    <name type="common">Slime mold</name>
    <name type="synonym">Dictyostelium fasciculatum</name>
    <dbReference type="NCBI Taxonomy" id="261658"/>
    <lineage>
        <taxon>Eukaryota</taxon>
        <taxon>Amoebozoa</taxon>
        <taxon>Evosea</taxon>
        <taxon>Eumycetozoa</taxon>
        <taxon>Dictyostelia</taxon>
        <taxon>Acytosteliales</taxon>
        <taxon>Cavenderiaceae</taxon>
        <taxon>Cavenderia</taxon>
    </lineage>
</organism>
<evidence type="ECO:0000313" key="2">
    <source>
        <dbReference type="Proteomes" id="UP000007797"/>
    </source>
</evidence>
<dbReference type="KEGG" id="dfa:DFA_07477"/>
<dbReference type="Proteomes" id="UP000007797">
    <property type="component" value="Unassembled WGS sequence"/>
</dbReference>
<proteinExistence type="predicted"/>
<keyword evidence="2" id="KW-1185">Reference proteome</keyword>
<gene>
    <name evidence="1" type="ORF">DFA_07477</name>
</gene>
<dbReference type="RefSeq" id="XP_004367336.1">
    <property type="nucleotide sequence ID" value="XM_004367279.1"/>
</dbReference>
<accession>F4PWI9</accession>
<evidence type="ECO:0000313" key="1">
    <source>
        <dbReference type="EMBL" id="EGG20353.1"/>
    </source>
</evidence>
<dbReference type="EMBL" id="GL883013">
    <property type="protein sequence ID" value="EGG20353.1"/>
    <property type="molecule type" value="Genomic_DNA"/>
</dbReference>
<dbReference type="GeneID" id="14872073"/>
<name>F4PWI9_CACFS</name>